<dbReference type="HOGENOM" id="CLU_004372_3_1_1"/>
<evidence type="ECO:0000256" key="8">
    <source>
        <dbReference type="ARBA" id="ARBA00023015"/>
    </source>
</evidence>
<dbReference type="PANTHER" id="PTHR13831:SF0">
    <property type="entry name" value="PROTEIN HIRA"/>
    <property type="match status" value="1"/>
</dbReference>
<dbReference type="STRING" id="1168221.R7YHW2"/>
<evidence type="ECO:0000256" key="12">
    <source>
        <dbReference type="RuleBase" id="RU364014"/>
    </source>
</evidence>
<feature type="region of interest" description="Disordered" evidence="13">
    <location>
        <begin position="438"/>
        <end position="478"/>
    </location>
</feature>
<gene>
    <name evidence="16" type="ORF">W97_00613</name>
</gene>
<feature type="domain" description="CAF1B/HIR1 beta-propeller" evidence="15">
    <location>
        <begin position="28"/>
        <end position="379"/>
    </location>
</feature>
<organism evidence="16 17">
    <name type="scientific">Coniosporium apollinis (strain CBS 100218)</name>
    <name type="common">Rock-inhabiting black yeast</name>
    <dbReference type="NCBI Taxonomy" id="1168221"/>
    <lineage>
        <taxon>Eukaryota</taxon>
        <taxon>Fungi</taxon>
        <taxon>Dikarya</taxon>
        <taxon>Ascomycota</taxon>
        <taxon>Pezizomycotina</taxon>
        <taxon>Dothideomycetes</taxon>
        <taxon>Dothideomycetes incertae sedis</taxon>
        <taxon>Coniosporium</taxon>
    </lineage>
</organism>
<keyword evidence="4 12" id="KW-0678">Repressor</keyword>
<evidence type="ECO:0000256" key="5">
    <source>
        <dbReference type="ARBA" id="ARBA00022574"/>
    </source>
</evidence>
<dbReference type="InterPro" id="IPR015943">
    <property type="entry name" value="WD40/YVTN_repeat-like_dom_sf"/>
</dbReference>
<dbReference type="Pfam" id="PF09453">
    <property type="entry name" value="HIRA_B"/>
    <property type="match status" value="1"/>
</dbReference>
<dbReference type="InterPro" id="IPR036322">
    <property type="entry name" value="WD40_repeat_dom_sf"/>
</dbReference>
<sequence>MHIVKPEWLNHPGELKDIEVYSCHVSPDGSRLVTAAGDGHVRIWSTEAIYNAADPNYTKPKQLAAISNHSGTIHAVRFSGNNKYLASGADDKIVCVYVLDPNPPAHGSTFGTNEPPPVENWRVLRRLIGHDNDVQDLGWSYDSSILVSVGLDSKIVVWSGHTFEKLKTLSQHQSHVKGITFDPANKYFATASDDRTVKVFRFTSPPPNATAYDQLNNFVLESSVSAPFEKSPLTTYFRRCSWSPDGNHIAAPNAVNGPVGAIAIINRGSWACDINLIGHEGPTAVCAFSPRMFYQQPVTAAQIAANGLPNVQSVTVIACAGQDKALSIWNTNYARPFVITQELCEKAISDLAWSPDGEKVFVTSLDGKILVAMFEPGELGYPAPVQESERMLSKFGAGRKTGVIEGTAALLLEESSKADELKGVEGRMGELMGDGATSAAATTNGVNGETRTNGVSTTNGQTAAVPDGDPAPQQPTQDPRIDKLKQRVTITKDGKKRIQPLLVSASSGLAESSLPQTQLLSASAQGARSDTPYNILDLSKPYDGFPKGGLAGLLVGNKRKFAEIEGDEERRIEKRLAGSSRDGQAPIVMNSADGLIPPSIAVRPSAAEPPEVLRPAIINPATSVSQVRLAVPMVRSVILRTVDGSEPPQTSTGDVGSGPRADAAREDIIVLEARNAVGPSRTGRAQDRDPARITCTKRGQTLWQDYLPKAVLSLTGNTNFWAAACEDGSMYVWTPAGRRLLNALVVEAQPVIIDCRGWWLLCISAVGMCHVWNLRTVSSPHPAVSLAPVLDAAVASQGPHLTQAPGVIFARLNTQGRIIVAMSNGDGYAYSPSMFVWQRLSEPWWAVGSQYWNTTDSSVGNLQTSASGQAKPPDENDMVSPENVSAGIIPILERNTTNHTLLRGRAFFLQRLIKALLSAEGFEGFESSVSIAHLENRVAAAMTLGAREEFRVYLLMYAKRLGAESLRGKIEELLRNLLGNIFEDDAEPTAGAEDGLGSPKDEICGWNREDLLKDVVLILGKHRDLQRITVPYARLVGIISGQPQDEEIGEMDM</sequence>
<dbReference type="RefSeq" id="XP_007776716.1">
    <property type="nucleotide sequence ID" value="XM_007778526.1"/>
</dbReference>
<evidence type="ECO:0000259" key="14">
    <source>
        <dbReference type="Pfam" id="PF07569"/>
    </source>
</evidence>
<dbReference type="FunFam" id="2.130.10.10:FF:001557">
    <property type="entry name" value="Protein HIR"/>
    <property type="match status" value="1"/>
</dbReference>
<dbReference type="eggNOG" id="KOG0973">
    <property type="taxonomic scope" value="Eukaryota"/>
</dbReference>
<dbReference type="GO" id="GO:0000785">
    <property type="term" value="C:chromatin"/>
    <property type="evidence" value="ECO:0007669"/>
    <property type="project" value="TreeGrafter"/>
</dbReference>
<dbReference type="AlphaFoldDB" id="R7YHW2"/>
<accession>R7YHW2</accession>
<dbReference type="OMA" id="RGSWDGD"/>
<dbReference type="EMBL" id="JH767555">
    <property type="protein sequence ID" value="EON61399.1"/>
    <property type="molecule type" value="Genomic_DNA"/>
</dbReference>
<keyword evidence="9 12" id="KW-0804">Transcription</keyword>
<evidence type="ECO:0000313" key="17">
    <source>
        <dbReference type="Proteomes" id="UP000016924"/>
    </source>
</evidence>
<dbReference type="InterPro" id="IPR031120">
    <property type="entry name" value="HIR1-like"/>
</dbReference>
<feature type="repeat" description="WD" evidence="11">
    <location>
        <begin position="66"/>
        <end position="97"/>
    </location>
</feature>
<dbReference type="GO" id="GO:0006338">
    <property type="term" value="P:chromatin remodeling"/>
    <property type="evidence" value="ECO:0007669"/>
    <property type="project" value="InterPro"/>
</dbReference>
<dbReference type="PROSITE" id="PS50294">
    <property type="entry name" value="WD_REPEATS_REGION"/>
    <property type="match status" value="2"/>
</dbReference>
<evidence type="ECO:0000256" key="2">
    <source>
        <dbReference type="ARBA" id="ARBA00004123"/>
    </source>
</evidence>
<evidence type="ECO:0000256" key="9">
    <source>
        <dbReference type="ARBA" id="ARBA00023163"/>
    </source>
</evidence>
<feature type="compositionally biased region" description="Polar residues" evidence="13">
    <location>
        <begin position="439"/>
        <end position="462"/>
    </location>
</feature>
<keyword evidence="7 12" id="KW-0156">Chromatin regulator</keyword>
<name>R7YHW2_CONA1</name>
<dbReference type="FunFam" id="2.130.10.10:FF:000290">
    <property type="entry name" value="Protein HIR"/>
    <property type="match status" value="1"/>
</dbReference>
<keyword evidence="5 11" id="KW-0853">WD repeat</keyword>
<evidence type="ECO:0000256" key="4">
    <source>
        <dbReference type="ARBA" id="ARBA00022491"/>
    </source>
</evidence>
<dbReference type="GO" id="GO:0005634">
    <property type="term" value="C:nucleus"/>
    <property type="evidence" value="ECO:0007669"/>
    <property type="project" value="UniProtKB-SubCell"/>
</dbReference>
<keyword evidence="8 12" id="KW-0805">Transcription regulation</keyword>
<dbReference type="Pfam" id="PF07569">
    <property type="entry name" value="Hira"/>
    <property type="match status" value="1"/>
</dbReference>
<keyword evidence="17" id="KW-1185">Reference proteome</keyword>
<dbReference type="CDD" id="cd00200">
    <property type="entry name" value="WD40"/>
    <property type="match status" value="1"/>
</dbReference>
<dbReference type="Proteomes" id="UP000016924">
    <property type="component" value="Unassembled WGS sequence"/>
</dbReference>
<dbReference type="SMART" id="SM00320">
    <property type="entry name" value="WD40"/>
    <property type="match status" value="7"/>
</dbReference>
<dbReference type="Pfam" id="PF24105">
    <property type="entry name" value="Beta-prop_CAF1B_HIR1"/>
    <property type="match status" value="1"/>
</dbReference>
<dbReference type="GO" id="GO:0006351">
    <property type="term" value="P:DNA-templated transcription"/>
    <property type="evidence" value="ECO:0007669"/>
    <property type="project" value="InterPro"/>
</dbReference>
<dbReference type="InterPro" id="IPR011494">
    <property type="entry name" value="HIRA-like_C"/>
</dbReference>
<feature type="repeat" description="WD" evidence="11">
    <location>
        <begin position="169"/>
        <end position="210"/>
    </location>
</feature>
<evidence type="ECO:0000256" key="10">
    <source>
        <dbReference type="ARBA" id="ARBA00023242"/>
    </source>
</evidence>
<dbReference type="PROSITE" id="PS50082">
    <property type="entry name" value="WD_REPEATS_2"/>
    <property type="match status" value="4"/>
</dbReference>
<dbReference type="GeneID" id="19897924"/>
<feature type="domain" description="Protein HIRA-like C-terminal" evidence="14">
    <location>
        <begin position="737"/>
        <end position="977"/>
    </location>
</feature>
<dbReference type="PANTHER" id="PTHR13831">
    <property type="entry name" value="MEMBER OF THE HIR1 FAMILY OF WD-REPEAT PROTEINS"/>
    <property type="match status" value="1"/>
</dbReference>
<evidence type="ECO:0000256" key="3">
    <source>
        <dbReference type="ARBA" id="ARBA00007306"/>
    </source>
</evidence>
<dbReference type="GO" id="GO:0000417">
    <property type="term" value="C:HIR complex"/>
    <property type="evidence" value="ECO:0007669"/>
    <property type="project" value="EnsemblFungi"/>
</dbReference>
<feature type="repeat" description="WD" evidence="11">
    <location>
        <begin position="20"/>
        <end position="47"/>
    </location>
</feature>
<dbReference type="InterPro" id="IPR055410">
    <property type="entry name" value="Beta-prop_CAF1B_HIR1"/>
</dbReference>
<reference evidence="17" key="1">
    <citation type="submission" date="2012-06" db="EMBL/GenBank/DDBJ databases">
        <title>The genome sequence of Coniosporium apollinis CBS 100218.</title>
        <authorList>
            <consortium name="The Broad Institute Genome Sequencing Platform"/>
            <person name="Cuomo C."/>
            <person name="Gorbushina A."/>
            <person name="Noack S."/>
            <person name="Walker B."/>
            <person name="Young S.K."/>
            <person name="Zeng Q."/>
            <person name="Gargeya S."/>
            <person name="Fitzgerald M."/>
            <person name="Haas B."/>
            <person name="Abouelleil A."/>
            <person name="Alvarado L."/>
            <person name="Arachchi H.M."/>
            <person name="Berlin A.M."/>
            <person name="Chapman S.B."/>
            <person name="Goldberg J."/>
            <person name="Griggs A."/>
            <person name="Gujja S."/>
            <person name="Hansen M."/>
            <person name="Howarth C."/>
            <person name="Imamovic A."/>
            <person name="Larimer J."/>
            <person name="McCowan C."/>
            <person name="Montmayeur A."/>
            <person name="Murphy C."/>
            <person name="Neiman D."/>
            <person name="Pearson M."/>
            <person name="Priest M."/>
            <person name="Roberts A."/>
            <person name="Saif S."/>
            <person name="Shea T."/>
            <person name="Sisk P."/>
            <person name="Sykes S."/>
            <person name="Wortman J."/>
            <person name="Nusbaum C."/>
            <person name="Birren B."/>
        </authorList>
    </citation>
    <scope>NUCLEOTIDE SEQUENCE [LARGE SCALE GENOMIC DNA]</scope>
    <source>
        <strain evidence="17">CBS 100218</strain>
    </source>
</reference>
<protein>
    <recommendedName>
        <fullName evidence="12">Protein HIR</fullName>
    </recommendedName>
</protein>
<dbReference type="Gene3D" id="2.130.10.10">
    <property type="entry name" value="YVTN repeat-like/Quinoprotein amine dehydrogenase"/>
    <property type="match status" value="2"/>
</dbReference>
<dbReference type="InterPro" id="IPR019015">
    <property type="entry name" value="HIRA_B_motif"/>
</dbReference>
<evidence type="ECO:0000256" key="1">
    <source>
        <dbReference type="ARBA" id="ARBA00002677"/>
    </source>
</evidence>
<evidence type="ECO:0000259" key="15">
    <source>
        <dbReference type="Pfam" id="PF24105"/>
    </source>
</evidence>
<evidence type="ECO:0000256" key="13">
    <source>
        <dbReference type="SAM" id="MobiDB-lite"/>
    </source>
</evidence>
<evidence type="ECO:0000256" key="7">
    <source>
        <dbReference type="ARBA" id="ARBA00022853"/>
    </source>
</evidence>
<keyword evidence="10 12" id="KW-0539">Nucleus</keyword>
<proteinExistence type="inferred from homology"/>
<dbReference type="GO" id="GO:0031491">
    <property type="term" value="F:nucleosome binding"/>
    <property type="evidence" value="ECO:0007669"/>
    <property type="project" value="TreeGrafter"/>
</dbReference>
<keyword evidence="6 12" id="KW-0677">Repeat</keyword>
<feature type="repeat" description="WD" evidence="11">
    <location>
        <begin position="127"/>
        <end position="168"/>
    </location>
</feature>
<comment type="function">
    <text evidence="1 12">Required for replication-independent chromatin assembly and for the periodic repression of histone gene transcription during the cell cycle.</text>
</comment>
<evidence type="ECO:0000256" key="6">
    <source>
        <dbReference type="ARBA" id="ARBA00022737"/>
    </source>
</evidence>
<comment type="similarity">
    <text evidence="3 12">Belongs to the WD repeat HIR1 family.</text>
</comment>
<evidence type="ECO:0000256" key="11">
    <source>
        <dbReference type="PROSITE-ProRule" id="PRU00221"/>
    </source>
</evidence>
<comment type="subcellular location">
    <subcellularLocation>
        <location evidence="2 12">Nucleus</location>
    </subcellularLocation>
</comment>
<dbReference type="GO" id="GO:0006355">
    <property type="term" value="P:regulation of DNA-templated transcription"/>
    <property type="evidence" value="ECO:0007669"/>
    <property type="project" value="InterPro"/>
</dbReference>
<evidence type="ECO:0000313" key="16">
    <source>
        <dbReference type="EMBL" id="EON61399.1"/>
    </source>
</evidence>
<dbReference type="InterPro" id="IPR001680">
    <property type="entry name" value="WD40_rpt"/>
</dbReference>
<dbReference type="SUPFAM" id="SSF50978">
    <property type="entry name" value="WD40 repeat-like"/>
    <property type="match status" value="1"/>
</dbReference>
<dbReference type="OrthoDB" id="1741719at2759"/>